<reference evidence="3" key="1">
    <citation type="submission" date="2020-06" db="EMBL/GenBank/DDBJ databases">
        <title>Whole Genome Sequence of Bradyrhizobium sp. Strain 66S1MB.</title>
        <authorList>
            <person name="Bromfield E."/>
            <person name="Cloutier S."/>
        </authorList>
    </citation>
    <scope>NUCLEOTIDE SEQUENCE</scope>
    <source>
        <strain evidence="3">66S1MB</strain>
    </source>
</reference>
<proteinExistence type="predicted"/>
<dbReference type="AlphaFoldDB" id="A0A974AKC8"/>
<feature type="signal peptide" evidence="2">
    <location>
        <begin position="1"/>
        <end position="21"/>
    </location>
</feature>
<feature type="region of interest" description="Disordered" evidence="1">
    <location>
        <begin position="69"/>
        <end position="97"/>
    </location>
</feature>
<evidence type="ECO:0008006" key="4">
    <source>
        <dbReference type="Google" id="ProtNLM"/>
    </source>
</evidence>
<name>A0A974AKC8_9BRAD</name>
<comment type="caution">
    <text evidence="3">The sequence shown here is derived from an EMBL/GenBank/DDBJ whole genome shotgun (WGS) entry which is preliminary data.</text>
</comment>
<keyword evidence="2" id="KW-0732">Signal</keyword>
<evidence type="ECO:0000256" key="2">
    <source>
        <dbReference type="SAM" id="SignalP"/>
    </source>
</evidence>
<dbReference type="EMBL" id="JABWSX010000001">
    <property type="protein sequence ID" value="NVL11743.1"/>
    <property type="molecule type" value="Genomic_DNA"/>
</dbReference>
<sequence>MSKRLSLVAIVAVTTCGIAHAEPNSSAKEVLSRICHRAALTDDNQTLRDCGAFFATKRSNRATEIKAAQSKLSNLGPESARAELPPTLNNQTPPRDAEPKRLFVRADAIDNFWYSLAPPGAGLTGVQGASVSYTNDRLADTQSATINGRVSYLLVPPSVSDLDKGYEYAFAGWISGNGTWKQPLKRPENTALKIGADSQLRIISDDLFASGRHWDNYFGFDPYVLTDFRGLERTGGLNFSWEPVIPELHLGAGKTTGYVQVFWNFRPEFDLRDVSDPGVTNQRKGFYEWLGYAARGTVLFLPLPTGNAWIDTWLVNRFTLIGTAQYYWDARSSMDVRSYSAQLQYNLGLCSFDAPVVGVYPDCAITGGSTISLEYDHGTDRDTLVKSDQYLVKLGYKY</sequence>
<protein>
    <recommendedName>
        <fullName evidence="4">Porin</fullName>
    </recommendedName>
</protein>
<feature type="chain" id="PRO_5037501592" description="Porin" evidence="2">
    <location>
        <begin position="22"/>
        <end position="398"/>
    </location>
</feature>
<evidence type="ECO:0000313" key="3">
    <source>
        <dbReference type="EMBL" id="NVL11743.1"/>
    </source>
</evidence>
<gene>
    <name evidence="3" type="ORF">HU230_40055</name>
</gene>
<dbReference type="RefSeq" id="WP_176534616.1">
    <property type="nucleotide sequence ID" value="NZ_CP088022.1"/>
</dbReference>
<organism evidence="3">
    <name type="scientific">Bradyrhizobium quebecense</name>
    <dbReference type="NCBI Taxonomy" id="2748629"/>
    <lineage>
        <taxon>Bacteria</taxon>
        <taxon>Pseudomonadati</taxon>
        <taxon>Pseudomonadota</taxon>
        <taxon>Alphaproteobacteria</taxon>
        <taxon>Hyphomicrobiales</taxon>
        <taxon>Nitrobacteraceae</taxon>
        <taxon>Bradyrhizobium</taxon>
    </lineage>
</organism>
<evidence type="ECO:0000256" key="1">
    <source>
        <dbReference type="SAM" id="MobiDB-lite"/>
    </source>
</evidence>
<accession>A0A974AKC8</accession>